<keyword evidence="2" id="KW-1185">Reference proteome</keyword>
<reference evidence="1" key="1">
    <citation type="submission" date="2022-06" db="EMBL/GenBank/DDBJ databases">
        <title>Vallitalea longa sp. nov., an anaerobic bacterium isolated from marine sediment.</title>
        <authorList>
            <person name="Hirano S."/>
            <person name="Terahara T."/>
            <person name="Mori K."/>
            <person name="Hamada M."/>
            <person name="Matsumoto R."/>
            <person name="Kobayashi T."/>
        </authorList>
    </citation>
    <scope>NUCLEOTIDE SEQUENCE</scope>
    <source>
        <strain evidence="1">SH18-1</strain>
    </source>
</reference>
<comment type="caution">
    <text evidence="1">The sequence shown here is derived from an EMBL/GenBank/DDBJ whole genome shotgun (WGS) entry which is preliminary data.</text>
</comment>
<proteinExistence type="predicted"/>
<dbReference type="EMBL" id="BRLB01000003">
    <property type="protein sequence ID" value="GKX29190.1"/>
    <property type="molecule type" value="Genomic_DNA"/>
</dbReference>
<name>A0A9W6DE72_9FIRM</name>
<evidence type="ECO:0000313" key="2">
    <source>
        <dbReference type="Proteomes" id="UP001144256"/>
    </source>
</evidence>
<organism evidence="1 2">
    <name type="scientific">Vallitalea longa</name>
    <dbReference type="NCBI Taxonomy" id="2936439"/>
    <lineage>
        <taxon>Bacteria</taxon>
        <taxon>Bacillati</taxon>
        <taxon>Bacillota</taxon>
        <taxon>Clostridia</taxon>
        <taxon>Lachnospirales</taxon>
        <taxon>Vallitaleaceae</taxon>
        <taxon>Vallitalea</taxon>
    </lineage>
</organism>
<evidence type="ECO:0000313" key="1">
    <source>
        <dbReference type="EMBL" id="GKX29190.1"/>
    </source>
</evidence>
<dbReference type="RefSeq" id="WP_281814490.1">
    <property type="nucleotide sequence ID" value="NZ_BRLB01000003.1"/>
</dbReference>
<accession>A0A9W6DE72</accession>
<gene>
    <name evidence="1" type="ORF">SH1V18_16700</name>
</gene>
<protein>
    <submittedName>
        <fullName evidence="1">Uncharacterized protein</fullName>
    </submittedName>
</protein>
<dbReference type="Proteomes" id="UP001144256">
    <property type="component" value="Unassembled WGS sequence"/>
</dbReference>
<dbReference type="AlphaFoldDB" id="A0A9W6DE72"/>
<sequence length="56" mass="6638">MAGKTTTRKYKKDQILRSNQFTVTDKYLIEAILEDKDYSLEQVKSLLEKEKKRSVK</sequence>